<dbReference type="EMBL" id="OW150024">
    <property type="protein sequence ID" value="CAH2030074.1"/>
    <property type="molecule type" value="Genomic_DNA"/>
</dbReference>
<organism evidence="1 2">
    <name type="scientific">Trichlorobacter ammonificans</name>
    <dbReference type="NCBI Taxonomy" id="2916410"/>
    <lineage>
        <taxon>Bacteria</taxon>
        <taxon>Pseudomonadati</taxon>
        <taxon>Thermodesulfobacteriota</taxon>
        <taxon>Desulfuromonadia</taxon>
        <taxon>Geobacterales</taxon>
        <taxon>Geobacteraceae</taxon>
        <taxon>Trichlorobacter</taxon>
    </lineage>
</organism>
<name>A0ABN8HGH9_9BACT</name>
<dbReference type="Proteomes" id="UP001295463">
    <property type="component" value="Chromosome"/>
</dbReference>
<keyword evidence="2" id="KW-1185">Reference proteome</keyword>
<protein>
    <submittedName>
        <fullName evidence="1">Uncharacterized protein</fullName>
    </submittedName>
</protein>
<gene>
    <name evidence="1" type="ORF">GEAMG1_0252</name>
</gene>
<sequence length="57" mass="6668">MFNDLCGLSELREPLGSGLTYCYSLMHFLVEIQGQHHTYLFERRPIGRLFCFITLVT</sequence>
<proteinExistence type="predicted"/>
<accession>A0ABN8HGH9</accession>
<evidence type="ECO:0000313" key="1">
    <source>
        <dbReference type="EMBL" id="CAH2030074.1"/>
    </source>
</evidence>
<reference evidence="1 2" key="1">
    <citation type="submission" date="2022-03" db="EMBL/GenBank/DDBJ databases">
        <authorList>
            <person name="Koch H."/>
        </authorList>
    </citation>
    <scope>NUCLEOTIDE SEQUENCE [LARGE SCALE GENOMIC DNA]</scope>
    <source>
        <strain evidence="1 2">G1</strain>
    </source>
</reference>
<evidence type="ECO:0000313" key="2">
    <source>
        <dbReference type="Proteomes" id="UP001295463"/>
    </source>
</evidence>